<dbReference type="OMA" id="GCMGRYL"/>
<keyword evidence="4" id="KW-1185">Reference proteome</keyword>
<accession>A0A167APJ6</accession>
<name>A0A167APJ6_METRR</name>
<dbReference type="OrthoDB" id="1640476at2759"/>
<dbReference type="Gene3D" id="1.20.225.20">
    <property type="entry name" value="Ub domain-containing protein, DC-UbP/UBTD2, N-terminal domain"/>
    <property type="match status" value="1"/>
</dbReference>
<dbReference type="AlphaFoldDB" id="A0A167APJ6"/>
<evidence type="ECO:0000313" key="4">
    <source>
        <dbReference type="Proteomes" id="UP000243498"/>
    </source>
</evidence>
<dbReference type="SMART" id="SM00213">
    <property type="entry name" value="UBQ"/>
    <property type="match status" value="1"/>
</dbReference>
<protein>
    <submittedName>
        <fullName evidence="3">Ubiquitin</fullName>
    </submittedName>
</protein>
<dbReference type="InterPro" id="IPR038169">
    <property type="entry name" value="DC-UbP/UBTD2_N_sf"/>
</dbReference>
<dbReference type="Pfam" id="PF16455">
    <property type="entry name" value="UBD"/>
    <property type="match status" value="1"/>
</dbReference>
<proteinExistence type="predicted"/>
<evidence type="ECO:0000313" key="3">
    <source>
        <dbReference type="EMBL" id="OAA39136.1"/>
    </source>
</evidence>
<dbReference type="InterPro" id="IPR029071">
    <property type="entry name" value="Ubiquitin-like_domsf"/>
</dbReference>
<dbReference type="InterPro" id="IPR000626">
    <property type="entry name" value="Ubiquitin-like_dom"/>
</dbReference>
<dbReference type="PANTHER" id="PTHR13609">
    <property type="entry name" value="UBIQUITIN DOMAIN CONTAINING 1 PROTEIN-RELATED"/>
    <property type="match status" value="1"/>
</dbReference>
<dbReference type="SUPFAM" id="SSF54236">
    <property type="entry name" value="Ubiquitin-like"/>
    <property type="match status" value="1"/>
</dbReference>
<dbReference type="InterPro" id="IPR032752">
    <property type="entry name" value="DC-UbP/UBTD2_N"/>
</dbReference>
<dbReference type="Pfam" id="PF00240">
    <property type="entry name" value="ubiquitin"/>
    <property type="match status" value="1"/>
</dbReference>
<organism evidence="3 4">
    <name type="scientific">Metarhizium rileyi (strain RCEF 4871)</name>
    <name type="common">Nomuraea rileyi</name>
    <dbReference type="NCBI Taxonomy" id="1649241"/>
    <lineage>
        <taxon>Eukaryota</taxon>
        <taxon>Fungi</taxon>
        <taxon>Dikarya</taxon>
        <taxon>Ascomycota</taxon>
        <taxon>Pezizomycotina</taxon>
        <taxon>Sordariomycetes</taxon>
        <taxon>Hypocreomycetidae</taxon>
        <taxon>Hypocreales</taxon>
        <taxon>Clavicipitaceae</taxon>
        <taxon>Metarhizium</taxon>
    </lineage>
</organism>
<dbReference type="Proteomes" id="UP000243498">
    <property type="component" value="Unassembled WGS sequence"/>
</dbReference>
<feature type="region of interest" description="Disordered" evidence="1">
    <location>
        <begin position="22"/>
        <end position="65"/>
    </location>
</feature>
<feature type="domain" description="Ubiquitin-like" evidence="2">
    <location>
        <begin position="221"/>
        <end position="295"/>
    </location>
</feature>
<dbReference type="EMBL" id="AZHC01000023">
    <property type="protein sequence ID" value="OAA39136.1"/>
    <property type="molecule type" value="Genomic_DNA"/>
</dbReference>
<evidence type="ECO:0000259" key="2">
    <source>
        <dbReference type="PROSITE" id="PS50053"/>
    </source>
</evidence>
<evidence type="ECO:0000256" key="1">
    <source>
        <dbReference type="SAM" id="MobiDB-lite"/>
    </source>
</evidence>
<dbReference type="PROSITE" id="PS50053">
    <property type="entry name" value="UBIQUITIN_2"/>
    <property type="match status" value="1"/>
</dbReference>
<sequence>MSICMPTVGCCFSRSGPNSPYPGGAPNASAHHINTPPLSLPDSVQAGSQVSPRRRHRDEGPLDEHINKPLRRHVWASADRHWTRQRLDDERAEFFDTRVTGRSEVWQTIHAAVTVLQEAEGEGYDALVTAQSILSAAEISLPTGDLSNGVYDSLGNYYQLPQWVVSDPSNIFTPSERDELPDMSTTGDDDTAEEEVGPRPYMDDPERRRYEKGKEVIDGLHQISLRARLSETGRDIEIRIGKSETVRSIVRKLASETSLPTAKKIRIAYMGKILRENQPLEMQGWQIGHVVNALVFNKT</sequence>
<dbReference type="Gene3D" id="3.10.20.90">
    <property type="entry name" value="Phosphatidylinositol 3-kinase Catalytic Subunit, Chain A, domain 1"/>
    <property type="match status" value="1"/>
</dbReference>
<reference evidence="3 4" key="1">
    <citation type="journal article" date="2016" name="Genome Biol. Evol.">
        <title>Divergent and convergent evolution of fungal pathogenicity.</title>
        <authorList>
            <person name="Shang Y."/>
            <person name="Xiao G."/>
            <person name="Zheng P."/>
            <person name="Cen K."/>
            <person name="Zhan S."/>
            <person name="Wang C."/>
        </authorList>
    </citation>
    <scope>NUCLEOTIDE SEQUENCE [LARGE SCALE GENOMIC DNA]</scope>
    <source>
        <strain evidence="3 4">RCEF 4871</strain>
    </source>
</reference>
<gene>
    <name evidence="3" type="ORF">NOR_06396</name>
</gene>
<comment type="caution">
    <text evidence="3">The sequence shown here is derived from an EMBL/GenBank/DDBJ whole genome shotgun (WGS) entry which is preliminary data.</text>
</comment>
<feature type="region of interest" description="Disordered" evidence="1">
    <location>
        <begin position="173"/>
        <end position="206"/>
    </location>
</feature>
<dbReference type="InterPro" id="IPR039869">
    <property type="entry name" value="UBTD1/2"/>
</dbReference>